<dbReference type="Gene3D" id="1.10.490.10">
    <property type="entry name" value="Globins"/>
    <property type="match status" value="1"/>
</dbReference>
<dbReference type="CDD" id="cd07041">
    <property type="entry name" value="STAS_RsbR_RsbS_like"/>
    <property type="match status" value="1"/>
</dbReference>
<dbReference type="Proteomes" id="UP000294650">
    <property type="component" value="Unassembled WGS sequence"/>
</dbReference>
<dbReference type="PANTHER" id="PTHR33745">
    <property type="entry name" value="RSBT ANTAGONIST PROTEIN RSBS-RELATED"/>
    <property type="match status" value="1"/>
</dbReference>
<dbReference type="SUPFAM" id="SSF52091">
    <property type="entry name" value="SpoIIaa-like"/>
    <property type="match status" value="1"/>
</dbReference>
<protein>
    <submittedName>
        <fullName evidence="3">RsbT co-antagonist protein RsbR</fullName>
    </submittedName>
</protein>
<reference evidence="3 4" key="1">
    <citation type="submission" date="2019-03" db="EMBL/GenBank/DDBJ databases">
        <title>Genomic Encyclopedia of Type Strains, Phase IV (KMG-IV): sequencing the most valuable type-strain genomes for metagenomic binning, comparative biology and taxonomic classification.</title>
        <authorList>
            <person name="Goeker M."/>
        </authorList>
    </citation>
    <scope>NUCLEOTIDE SEQUENCE [LARGE SCALE GENOMIC DNA]</scope>
    <source>
        <strain evidence="3 4">DSM 25894</strain>
    </source>
</reference>
<name>A0A4R3MXA4_9BACI</name>
<dbReference type="EMBL" id="SMAN01000014">
    <property type="protein sequence ID" value="TCT20387.1"/>
    <property type="molecule type" value="Genomic_DNA"/>
</dbReference>
<dbReference type="InterPro" id="IPR012292">
    <property type="entry name" value="Globin/Proto"/>
</dbReference>
<sequence length="291" mass="32682">MNKKLQGLVLKNSDEIIRLWLRKVDQNHKKKLGQVAEVSDELFEGTNREFANVIFSMVENKGSTEELKTFSERLIQLGWPLSYLTDGMQVFRNVTVDYLLNQTEIVTKEDCIEVLHMVDDWIDPIIHHLVNEYSGNWENIVSLQKVALQELSAPLIPVVQGITIMPLIGTIDTERAKLIMENLLHGVTKHNAEVVLMDITGVPVVDTMVAHHIIQAAEAVRLIGATCILVGIRPEIAQTIVNLGINLERFPTKSSLKKGFEAALELTGRRIIDMDGSGDKIEELLETLSKE</sequence>
<dbReference type="OrthoDB" id="9800154at2"/>
<evidence type="ECO:0000259" key="2">
    <source>
        <dbReference type="PROSITE" id="PS50801"/>
    </source>
</evidence>
<evidence type="ECO:0000313" key="3">
    <source>
        <dbReference type="EMBL" id="TCT20387.1"/>
    </source>
</evidence>
<accession>A0A4R3MXA4</accession>
<evidence type="ECO:0000256" key="1">
    <source>
        <dbReference type="ARBA" id="ARBA00022553"/>
    </source>
</evidence>
<dbReference type="RefSeq" id="WP_132372185.1">
    <property type="nucleotide sequence ID" value="NZ_SMAN01000014.1"/>
</dbReference>
<dbReference type="Pfam" id="PF08678">
    <property type="entry name" value="Rsbr_N"/>
    <property type="match status" value="1"/>
</dbReference>
<dbReference type="InterPro" id="IPR051932">
    <property type="entry name" value="Bact_StressResp_Reg"/>
</dbReference>
<dbReference type="AlphaFoldDB" id="A0A4R3MXA4"/>
<evidence type="ECO:0000313" key="4">
    <source>
        <dbReference type="Proteomes" id="UP000294650"/>
    </source>
</evidence>
<dbReference type="GO" id="GO:0019825">
    <property type="term" value="F:oxygen binding"/>
    <property type="evidence" value="ECO:0007669"/>
    <property type="project" value="InterPro"/>
</dbReference>
<feature type="domain" description="STAS" evidence="2">
    <location>
        <begin position="152"/>
        <end position="263"/>
    </location>
</feature>
<dbReference type="PROSITE" id="PS50801">
    <property type="entry name" value="STAS"/>
    <property type="match status" value="1"/>
</dbReference>
<keyword evidence="4" id="KW-1185">Reference proteome</keyword>
<comment type="caution">
    <text evidence="3">The sequence shown here is derived from an EMBL/GenBank/DDBJ whole genome shotgun (WGS) entry which is preliminary data.</text>
</comment>
<keyword evidence="1" id="KW-0597">Phosphoprotein</keyword>
<dbReference type="InterPro" id="IPR014792">
    <property type="entry name" value="RsbRA_N"/>
</dbReference>
<proteinExistence type="predicted"/>
<dbReference type="InterPro" id="IPR036513">
    <property type="entry name" value="STAS_dom_sf"/>
</dbReference>
<organism evidence="3 4">
    <name type="scientific">Melghiribacillus thermohalophilus</name>
    <dbReference type="NCBI Taxonomy" id="1324956"/>
    <lineage>
        <taxon>Bacteria</taxon>
        <taxon>Bacillati</taxon>
        <taxon>Bacillota</taxon>
        <taxon>Bacilli</taxon>
        <taxon>Bacillales</taxon>
        <taxon>Bacillaceae</taxon>
        <taxon>Melghiribacillus</taxon>
    </lineage>
</organism>
<dbReference type="InterPro" id="IPR002645">
    <property type="entry name" value="STAS_dom"/>
</dbReference>
<dbReference type="GO" id="GO:0020037">
    <property type="term" value="F:heme binding"/>
    <property type="evidence" value="ECO:0007669"/>
    <property type="project" value="InterPro"/>
</dbReference>
<gene>
    <name evidence="3" type="ORF">EDD68_11471</name>
</gene>
<dbReference type="Gene3D" id="3.30.750.24">
    <property type="entry name" value="STAS domain"/>
    <property type="match status" value="1"/>
</dbReference>
<dbReference type="PANTHER" id="PTHR33745:SF3">
    <property type="entry name" value="RSBT CO-ANTAGONIST PROTEIN RSBRC"/>
    <property type="match status" value="1"/>
</dbReference>
<dbReference type="Pfam" id="PF01740">
    <property type="entry name" value="STAS"/>
    <property type="match status" value="1"/>
</dbReference>